<dbReference type="RefSeq" id="WP_106687594.1">
    <property type="nucleotide sequence ID" value="NZ_CAXQEU010000042.1"/>
</dbReference>
<name>A0ABT4S1V1_9FLAO</name>
<dbReference type="GO" id="GO:0016740">
    <property type="term" value="F:transferase activity"/>
    <property type="evidence" value="ECO:0007669"/>
    <property type="project" value="UniProtKB-KW"/>
</dbReference>
<comment type="caution">
    <text evidence="2">The sequence shown here is derived from an EMBL/GenBank/DDBJ whole genome shotgun (WGS) entry which is preliminary data.</text>
</comment>
<keyword evidence="2" id="KW-0808">Transferase</keyword>
<reference evidence="2" key="1">
    <citation type="submission" date="2022-11" db="EMBL/GenBank/DDBJ databases">
        <title>Refractory cell wall polysaccharides provide important carbon source for microbial heterotrophs in the hadal ocean.</title>
        <authorList>
            <person name="Zhu X."/>
        </authorList>
    </citation>
    <scope>NUCLEOTIDE SEQUENCE</scope>
    <source>
        <strain evidence="2">MTRN7</strain>
    </source>
</reference>
<proteinExistence type="predicted"/>
<dbReference type="Proteomes" id="UP001149142">
    <property type="component" value="Unassembled WGS sequence"/>
</dbReference>
<organism evidence="2 3">
    <name type="scientific">Mesoflavibacter profundi</name>
    <dbReference type="NCBI Taxonomy" id="2708110"/>
    <lineage>
        <taxon>Bacteria</taxon>
        <taxon>Pseudomonadati</taxon>
        <taxon>Bacteroidota</taxon>
        <taxon>Flavobacteriia</taxon>
        <taxon>Flavobacteriales</taxon>
        <taxon>Flavobacteriaceae</taxon>
        <taxon>Mesoflavibacter</taxon>
    </lineage>
</organism>
<feature type="transmembrane region" description="Helical" evidence="1">
    <location>
        <begin position="49"/>
        <end position="68"/>
    </location>
</feature>
<keyword evidence="1" id="KW-0472">Membrane</keyword>
<evidence type="ECO:0000313" key="3">
    <source>
        <dbReference type="Proteomes" id="UP001149142"/>
    </source>
</evidence>
<evidence type="ECO:0000256" key="1">
    <source>
        <dbReference type="SAM" id="Phobius"/>
    </source>
</evidence>
<evidence type="ECO:0000313" key="2">
    <source>
        <dbReference type="EMBL" id="MDA0178044.1"/>
    </source>
</evidence>
<feature type="transmembrane region" description="Helical" evidence="1">
    <location>
        <begin position="14"/>
        <end position="37"/>
    </location>
</feature>
<accession>A0ABT4S1V1</accession>
<dbReference type="EMBL" id="JAPFGC010000002">
    <property type="protein sequence ID" value="MDA0178044.1"/>
    <property type="molecule type" value="Genomic_DNA"/>
</dbReference>
<keyword evidence="1" id="KW-0812">Transmembrane</keyword>
<protein>
    <submittedName>
        <fullName evidence="2">Phosphoethanolamine transferase domain-containing protein</fullName>
    </submittedName>
</protein>
<keyword evidence="1" id="KW-1133">Transmembrane helix</keyword>
<keyword evidence="3" id="KW-1185">Reference proteome</keyword>
<sequence>MKTQFTEKQKFTQWWLWLILISIGIIPIIGIYKQIILGKPFGDNPMSNVGLIVFTVVIFAFIIFFRIIQLRTKIDEQNINIKFYPLINKTIKWSEVKSANIVNYGFVGGWGIRLWTNYGTVYNIKGNMGLALELKNGKKLLIGSQKIDDLKSYINSIN</sequence>
<gene>
    <name evidence="2" type="ORF">OOZ35_11125</name>
</gene>